<evidence type="ECO:0000313" key="1">
    <source>
        <dbReference type="EMBL" id="MEB3345280.1"/>
    </source>
</evidence>
<gene>
    <name evidence="1" type="ORF">U6A24_07410</name>
</gene>
<dbReference type="SUPFAM" id="SSF51182">
    <property type="entry name" value="RmlC-like cupins"/>
    <property type="match status" value="1"/>
</dbReference>
<keyword evidence="2" id="KW-1185">Reference proteome</keyword>
<dbReference type="Proteomes" id="UP001327027">
    <property type="component" value="Unassembled WGS sequence"/>
</dbReference>
<proteinExistence type="predicted"/>
<accession>A0ABU5ZTD9</accession>
<organism evidence="1 2">
    <name type="scientific">Aquimarina gracilis</name>
    <dbReference type="NCBI Taxonomy" id="874422"/>
    <lineage>
        <taxon>Bacteria</taxon>
        <taxon>Pseudomonadati</taxon>
        <taxon>Bacteroidota</taxon>
        <taxon>Flavobacteriia</taxon>
        <taxon>Flavobacteriales</taxon>
        <taxon>Flavobacteriaceae</taxon>
        <taxon>Aquimarina</taxon>
    </lineage>
</organism>
<comment type="caution">
    <text evidence="1">The sequence shown here is derived from an EMBL/GenBank/DDBJ whole genome shotgun (WGS) entry which is preliminary data.</text>
</comment>
<sequence length="114" mass="13033">METASLTNDIIYKEGKPAITVLLKNKGRKEIRIVMRKGQKMEEHKAPYPIVIEIFEGLIDFGIRGEKKRLQKGDLIALDENISHDLTCLENCIIRLSISHLDTAQRVKNVVHQL</sequence>
<dbReference type="Gene3D" id="2.60.120.10">
    <property type="entry name" value="Jelly Rolls"/>
    <property type="match status" value="1"/>
</dbReference>
<evidence type="ECO:0000313" key="2">
    <source>
        <dbReference type="Proteomes" id="UP001327027"/>
    </source>
</evidence>
<dbReference type="RefSeq" id="WP_324179309.1">
    <property type="nucleotide sequence ID" value="NZ_BAABAW010000008.1"/>
</dbReference>
<reference evidence="1 2" key="1">
    <citation type="journal article" date="2013" name="Int. J. Syst. Evol. Microbiol.">
        <title>Aquimarina gracilis sp. nov., isolated from the gut microflora of a mussel, Mytilus coruscus, and emended description of Aquimarina spongiae.</title>
        <authorList>
            <person name="Park S.C."/>
            <person name="Choe H.N."/>
            <person name="Baik K.S."/>
            <person name="Seong C.N."/>
        </authorList>
    </citation>
    <scope>NUCLEOTIDE SEQUENCE [LARGE SCALE GENOMIC DNA]</scope>
    <source>
        <strain evidence="1 2">PSC32</strain>
    </source>
</reference>
<dbReference type="EMBL" id="JAYKLX010000003">
    <property type="protein sequence ID" value="MEB3345280.1"/>
    <property type="molecule type" value="Genomic_DNA"/>
</dbReference>
<dbReference type="InterPro" id="IPR011051">
    <property type="entry name" value="RmlC_Cupin_sf"/>
</dbReference>
<name>A0ABU5ZTD9_9FLAO</name>
<protein>
    <submittedName>
        <fullName evidence="1">Cupin</fullName>
    </submittedName>
</protein>
<dbReference type="InterPro" id="IPR014710">
    <property type="entry name" value="RmlC-like_jellyroll"/>
</dbReference>